<name>A0A5N6JVQ7_MONLA</name>
<dbReference type="InterPro" id="IPR002893">
    <property type="entry name" value="Znf_MYND"/>
</dbReference>
<dbReference type="Gene3D" id="6.10.140.2220">
    <property type="match status" value="1"/>
</dbReference>
<sequence length="1182" mass="132518">MLGPTKFNLNHYFYPIGNTQAVNLLQLRLPTCENDDPVRVLLLGCGDPRNLLFTLWCNQDEQVKWEFLCCDLEIAILDTDNALLQVQLSKLIEESANLKVWSSSTYGSAICFMNKETLDRTREIWSQYLEATNLKPGTEERDRFDQKFKYGIEATTKEYHFSRNDIGGHDRELHVHGLRSAGVNWRNAFETMIDAFCGFWEYGVIGGNSQDVEALARYGRRVNPLMAISSAGDTFAVAHSSDPILGFNLASAFDDDNASEQERRESAVLLAKSQFRERCTAFGGKVREKAILIRVYCGDALRFCYELQGLRNPEKSRTNILRLYASAWHSTLIVLDNFDTSSGIHAFDIIDTNNLADPLGILNLLPAISPLLSRKATSTMFTETLFKYTKDPADIISHILCSDITTMSLLLGLAPSGHLFGFTADAIMGLDAMRQLSLHAENCASFHMRISWICPNLEDPVGGELIFQPLELANFFFKLYLKMFGSETSPPDARRIVDCQKYNRLSFAALVCLAKRCIKPDDWSKFGIGLFKYVQRDNTLRFSRSQLFELSFHFYHLGILTELPIWKVPQEIILANQKDFKNYWSNSLHREGAVHLLGKEDVPTVVWITLSVSRERLGSFKTPNNSCTTVALQIKIWNIKRKSETHFLSLQCFFGSLVQSSTDNDTYDALEDKFGWKGSSNLIITCAVPSLLLLSDSIDSTRVELAVLDTGSEVELSGPREGRRMAICCYKLDDDDVFILKNPPGVRLQFIEKKYPDTQPISQTSKQPCYVHMKDDSSIATMEIQSNFDSLDTQMATAARQVSPCAISDRVKGIEVERFQLPYPFALHKAKVYSSEKIRTLSVIPSSGLDNEGYSLTPFPVVLHGSESYSLNIPKVNLDQQSIISNVGHEAILWVMAVFGNMQSARERKCIRKSGHSTRNNIPALATARSYFCTIAKSFVDPSRSGRKQTFPFKIKGRDDVNMIFFVSNLRHNIDQSSIVLDAYVLPYKVGAVPLSSAINKLLAHEKHSTDSIHPGRRRCVLHKSDAPSNCRSMPQRLESCDSPICSCGNGKDSEGFPRVAGWDILRKSATRVALIPLSSVPYVEVQFSKEELALVEARQRLLSTSQGTPGGIIQYLQSLQVVDQVAVSDLSGCRKCGKVPRAGIEHKTCGKCKKVRYCGPVCQRADWKEHKKICKGSGSST</sequence>
<dbReference type="EMBL" id="VIGI01000013">
    <property type="protein sequence ID" value="KAB8292551.1"/>
    <property type="molecule type" value="Genomic_DNA"/>
</dbReference>
<dbReference type="GO" id="GO:0000981">
    <property type="term" value="F:DNA-binding transcription factor activity, RNA polymerase II-specific"/>
    <property type="evidence" value="ECO:0007669"/>
    <property type="project" value="TreeGrafter"/>
</dbReference>
<comment type="caution">
    <text evidence="6">The sequence shown here is derived from an EMBL/GenBank/DDBJ whole genome shotgun (WGS) entry which is preliminary data.</text>
</comment>
<dbReference type="SUPFAM" id="SSF144232">
    <property type="entry name" value="HIT/MYND zinc finger-like"/>
    <property type="match status" value="1"/>
</dbReference>
<dbReference type="PROSITE" id="PS01360">
    <property type="entry name" value="ZF_MYND_1"/>
    <property type="match status" value="1"/>
</dbReference>
<dbReference type="Pfam" id="PF14737">
    <property type="entry name" value="DUF4470"/>
    <property type="match status" value="1"/>
</dbReference>
<dbReference type="PROSITE" id="PS50865">
    <property type="entry name" value="ZF_MYND_2"/>
    <property type="match status" value="1"/>
</dbReference>
<evidence type="ECO:0000256" key="3">
    <source>
        <dbReference type="ARBA" id="ARBA00022833"/>
    </source>
</evidence>
<dbReference type="GO" id="GO:0008270">
    <property type="term" value="F:zinc ion binding"/>
    <property type="evidence" value="ECO:0007669"/>
    <property type="project" value="UniProtKB-KW"/>
</dbReference>
<dbReference type="AlphaFoldDB" id="A0A5N6JVQ7"/>
<evidence type="ECO:0000256" key="2">
    <source>
        <dbReference type="ARBA" id="ARBA00022771"/>
    </source>
</evidence>
<evidence type="ECO:0000313" key="6">
    <source>
        <dbReference type="EMBL" id="KAB8292551.1"/>
    </source>
</evidence>
<keyword evidence="3" id="KW-0862">Zinc</keyword>
<proteinExistence type="predicted"/>
<evidence type="ECO:0000259" key="5">
    <source>
        <dbReference type="PROSITE" id="PS50865"/>
    </source>
</evidence>
<evidence type="ECO:0000256" key="1">
    <source>
        <dbReference type="ARBA" id="ARBA00022723"/>
    </source>
</evidence>
<gene>
    <name evidence="6" type="ORF">EYC80_008260</name>
</gene>
<dbReference type="Proteomes" id="UP000326757">
    <property type="component" value="Unassembled WGS sequence"/>
</dbReference>
<dbReference type="InterPro" id="IPR027974">
    <property type="entry name" value="DUF4470"/>
</dbReference>
<dbReference type="Pfam" id="PF01753">
    <property type="entry name" value="zf-MYND"/>
    <property type="match status" value="1"/>
</dbReference>
<keyword evidence="2 4" id="KW-0863">Zinc-finger</keyword>
<dbReference type="InterPro" id="IPR024119">
    <property type="entry name" value="TF_DEAF-1"/>
</dbReference>
<feature type="domain" description="MYND-type" evidence="5">
    <location>
        <begin position="1134"/>
        <end position="1175"/>
    </location>
</feature>
<evidence type="ECO:0000313" key="7">
    <source>
        <dbReference type="Proteomes" id="UP000326757"/>
    </source>
</evidence>
<keyword evidence="1" id="KW-0479">Metal-binding</keyword>
<dbReference type="OrthoDB" id="432970at2759"/>
<keyword evidence="7" id="KW-1185">Reference proteome</keyword>
<dbReference type="GO" id="GO:0005634">
    <property type="term" value="C:nucleus"/>
    <property type="evidence" value="ECO:0007669"/>
    <property type="project" value="TreeGrafter"/>
</dbReference>
<evidence type="ECO:0000256" key="4">
    <source>
        <dbReference type="PROSITE-ProRule" id="PRU00134"/>
    </source>
</evidence>
<accession>A0A5N6JVQ7</accession>
<reference evidence="6 7" key="1">
    <citation type="submission" date="2019-06" db="EMBL/GenBank/DDBJ databases">
        <title>Genome Sequence of the Brown Rot Fungal Pathogen Monilinia laxa.</title>
        <authorList>
            <person name="De Miccolis Angelini R.M."/>
            <person name="Landi L."/>
            <person name="Abate D."/>
            <person name="Pollastro S."/>
            <person name="Romanazzi G."/>
            <person name="Faretra F."/>
        </authorList>
    </citation>
    <scope>NUCLEOTIDE SEQUENCE [LARGE SCALE GENOMIC DNA]</scope>
    <source>
        <strain evidence="6 7">Mlax316</strain>
    </source>
</reference>
<dbReference type="PANTHER" id="PTHR10237:SF14">
    <property type="entry name" value="MYND-TYPE DOMAIN-CONTAINING PROTEIN"/>
    <property type="match status" value="1"/>
</dbReference>
<organism evidence="6 7">
    <name type="scientific">Monilinia laxa</name>
    <name type="common">Brown rot fungus</name>
    <name type="synonym">Sclerotinia laxa</name>
    <dbReference type="NCBI Taxonomy" id="61186"/>
    <lineage>
        <taxon>Eukaryota</taxon>
        <taxon>Fungi</taxon>
        <taxon>Dikarya</taxon>
        <taxon>Ascomycota</taxon>
        <taxon>Pezizomycotina</taxon>
        <taxon>Leotiomycetes</taxon>
        <taxon>Helotiales</taxon>
        <taxon>Sclerotiniaceae</taxon>
        <taxon>Monilinia</taxon>
    </lineage>
</organism>
<dbReference type="PANTHER" id="PTHR10237">
    <property type="entry name" value="DEFORMED EPIDERMAL AUTOREGULATORY FACTOR 1 HOMOLOG SUPPRESSIN"/>
    <property type="match status" value="1"/>
</dbReference>
<protein>
    <recommendedName>
        <fullName evidence="5">MYND-type domain-containing protein</fullName>
    </recommendedName>
</protein>